<dbReference type="STRING" id="307507.A0A2V0P6Z8"/>
<gene>
    <name evidence="7" type="ORF">Rsub_07767</name>
</gene>
<evidence type="ECO:0000256" key="2">
    <source>
        <dbReference type="ARBA" id="ARBA00022679"/>
    </source>
</evidence>
<evidence type="ECO:0000256" key="4">
    <source>
        <dbReference type="ARBA" id="ARBA00041867"/>
    </source>
</evidence>
<evidence type="ECO:0000313" key="7">
    <source>
        <dbReference type="EMBL" id="GBF95339.1"/>
    </source>
</evidence>
<feature type="compositionally biased region" description="Low complexity" evidence="6">
    <location>
        <begin position="43"/>
        <end position="62"/>
    </location>
</feature>
<dbReference type="PANTHER" id="PTHR43648">
    <property type="entry name" value="ELECTRON TRANSFER FLAVOPROTEIN BETA SUBUNIT LYSINE METHYLTRANSFERASE"/>
    <property type="match status" value="1"/>
</dbReference>
<accession>A0A2V0P6Z8</accession>
<keyword evidence="2 7" id="KW-0808">Transferase</keyword>
<dbReference type="InterPro" id="IPR029063">
    <property type="entry name" value="SAM-dependent_MTases_sf"/>
</dbReference>
<dbReference type="GO" id="GO:0005840">
    <property type="term" value="C:ribosome"/>
    <property type="evidence" value="ECO:0007669"/>
    <property type="project" value="UniProtKB-KW"/>
</dbReference>
<dbReference type="GO" id="GO:0016279">
    <property type="term" value="F:protein-lysine N-methyltransferase activity"/>
    <property type="evidence" value="ECO:0007669"/>
    <property type="project" value="TreeGrafter"/>
</dbReference>
<keyword evidence="7" id="KW-0687">Ribonucleoprotein</keyword>
<dbReference type="InParanoid" id="A0A2V0P6Z8"/>
<comment type="caution">
    <text evidence="7">The sequence shown here is derived from an EMBL/GenBank/DDBJ whole genome shotgun (WGS) entry which is preliminary data.</text>
</comment>
<keyword evidence="8" id="KW-1185">Reference proteome</keyword>
<reference evidence="7 8" key="1">
    <citation type="journal article" date="2018" name="Sci. Rep.">
        <title>Raphidocelis subcapitata (=Pseudokirchneriella subcapitata) provides an insight into genome evolution and environmental adaptations in the Sphaeropleales.</title>
        <authorList>
            <person name="Suzuki S."/>
            <person name="Yamaguchi H."/>
            <person name="Nakajima N."/>
            <person name="Kawachi M."/>
        </authorList>
    </citation>
    <scope>NUCLEOTIDE SEQUENCE [LARGE SCALE GENOMIC DNA]</scope>
    <source>
        <strain evidence="7 8">NIES-35</strain>
    </source>
</reference>
<dbReference type="Proteomes" id="UP000247498">
    <property type="component" value="Unassembled WGS sequence"/>
</dbReference>
<sequence>MRSMAPQAWGRSASRSLQAVASRSRWPCPQRPCSGWRAPPPAAAAAAGATPGSSGSTSPSSGQSELVTRTLLGSAGALCSAGLPPGAVAAFSSGGDAAVGGEPTCNRCRIEPLSGEDAEQLSDVLLGLGAQSVVVEEYRAPGAAEQEVFGAESGLWDRCSVVAHFGLETDADAAMAAAWDILGGGESGGESGGGSGGEGLTTEGTAGGSGAVGWRYSVEPVVNAEWVDQIKASYVPLQIIPPGAASDLGAPAGAAAGRGLYIVPSWSEPEDPGAVNIILEPGVAFGTGEHPTTRLCLGHIWSLRGALRGAAVVDYGSGSGVLAIAALLLGAGRAVGTDTDPLAVRAAARNAELSGVAGGFRCLQCSPDLEGPEPLAQAGLPAAGAYDLVVANILRGPLLELAPRLCAYAAPGARLALSGVLAEQVPDVRAAYAEAFEDFEVRTDGSWALVTARRRR</sequence>
<dbReference type="Pfam" id="PF06325">
    <property type="entry name" value="PrmA"/>
    <property type="match status" value="1"/>
</dbReference>
<feature type="region of interest" description="Disordered" evidence="6">
    <location>
        <begin position="186"/>
        <end position="208"/>
    </location>
</feature>
<organism evidence="7 8">
    <name type="scientific">Raphidocelis subcapitata</name>
    <dbReference type="NCBI Taxonomy" id="307507"/>
    <lineage>
        <taxon>Eukaryota</taxon>
        <taxon>Viridiplantae</taxon>
        <taxon>Chlorophyta</taxon>
        <taxon>core chlorophytes</taxon>
        <taxon>Chlorophyceae</taxon>
        <taxon>CS clade</taxon>
        <taxon>Sphaeropleales</taxon>
        <taxon>Selenastraceae</taxon>
        <taxon>Raphidocelis</taxon>
    </lineage>
</organism>
<name>A0A2V0P6Z8_9CHLO</name>
<dbReference type="EMBL" id="BDRX01000063">
    <property type="protein sequence ID" value="GBF95339.1"/>
    <property type="molecule type" value="Genomic_DNA"/>
</dbReference>
<proteinExistence type="inferred from homology"/>
<dbReference type="AlphaFoldDB" id="A0A2V0P6Z8"/>
<evidence type="ECO:0000256" key="1">
    <source>
        <dbReference type="ARBA" id="ARBA00022603"/>
    </source>
</evidence>
<comment type="similarity">
    <text evidence="3">Belongs to the methyltransferase superfamily. ETFBKMT family.</text>
</comment>
<protein>
    <recommendedName>
        <fullName evidence="5">ETFB lysine methyltransferase</fullName>
    </recommendedName>
    <alternativeName>
        <fullName evidence="4">Protein N-lysine methyltransferase METTL20</fullName>
    </alternativeName>
</protein>
<dbReference type="GO" id="GO:0032259">
    <property type="term" value="P:methylation"/>
    <property type="evidence" value="ECO:0007669"/>
    <property type="project" value="UniProtKB-KW"/>
</dbReference>
<evidence type="ECO:0000313" key="8">
    <source>
        <dbReference type="Proteomes" id="UP000247498"/>
    </source>
</evidence>
<keyword evidence="7" id="KW-0689">Ribosomal protein</keyword>
<dbReference type="PANTHER" id="PTHR43648:SF1">
    <property type="entry name" value="ELECTRON TRANSFER FLAVOPROTEIN BETA SUBUNIT LYSINE METHYLTRANSFERASE"/>
    <property type="match status" value="1"/>
</dbReference>
<evidence type="ECO:0000256" key="5">
    <source>
        <dbReference type="ARBA" id="ARBA00042266"/>
    </source>
</evidence>
<feature type="region of interest" description="Disordered" evidence="6">
    <location>
        <begin position="1"/>
        <end position="64"/>
    </location>
</feature>
<evidence type="ECO:0000256" key="3">
    <source>
        <dbReference type="ARBA" id="ARBA00037932"/>
    </source>
</evidence>
<evidence type="ECO:0000256" key="6">
    <source>
        <dbReference type="SAM" id="MobiDB-lite"/>
    </source>
</evidence>
<dbReference type="OrthoDB" id="419617at2759"/>
<dbReference type="Gene3D" id="3.40.50.150">
    <property type="entry name" value="Vaccinia Virus protein VP39"/>
    <property type="match status" value="1"/>
</dbReference>
<dbReference type="InterPro" id="IPR050078">
    <property type="entry name" value="Ribosomal_L11_MeTrfase_PrmA"/>
</dbReference>
<keyword evidence="1 7" id="KW-0489">Methyltransferase</keyword>
<dbReference type="SUPFAM" id="SSF53335">
    <property type="entry name" value="S-adenosyl-L-methionine-dependent methyltransferases"/>
    <property type="match status" value="1"/>
</dbReference>